<dbReference type="InterPro" id="IPR043138">
    <property type="entry name" value="GGT_lsub"/>
</dbReference>
<dbReference type="InterPro" id="IPR029055">
    <property type="entry name" value="Ntn_hydrolases_N"/>
</dbReference>
<dbReference type="PANTHER" id="PTHR43881:SF5">
    <property type="entry name" value="GAMMA-GLUTAMYLTRANSPEPTIDASE"/>
    <property type="match status" value="1"/>
</dbReference>
<dbReference type="Gene3D" id="1.10.246.130">
    <property type="match status" value="1"/>
</dbReference>
<dbReference type="PANTHER" id="PTHR43881">
    <property type="entry name" value="GAMMA-GLUTAMYLTRANSPEPTIDASE (AFU_ORTHOLOGUE AFUA_4G13580)"/>
    <property type="match status" value="1"/>
</dbReference>
<dbReference type="PRINTS" id="PR01210">
    <property type="entry name" value="GGTRANSPTASE"/>
</dbReference>
<accession>A0ABW5BIL3</accession>
<evidence type="ECO:0000313" key="1">
    <source>
        <dbReference type="EMBL" id="MFD2204455.1"/>
    </source>
</evidence>
<dbReference type="Proteomes" id="UP001597294">
    <property type="component" value="Unassembled WGS sequence"/>
</dbReference>
<comment type="caution">
    <text evidence="1">The sequence shown here is derived from an EMBL/GenBank/DDBJ whole genome shotgun (WGS) entry which is preliminary data.</text>
</comment>
<sequence>MLNSPQSYRGMVTSPHHLASQTGLSILREGGNAIEAAVAMAATVAVVYPHMNGIGGDAFWLIHQPGATPIAIEACGRSGTKAAPEFFRERGHERMPQDGPLSANTVAGTVGGWQLALSTSDKWGGKFSLERLLEESVYYAEKGFALTAGHEASLIKRKPIVSEQPGFADVYLNKDGGVPKAGTRQVQPALAETLKRLGRVGLSDYYTGKIAKSICADLAKLDSPVVLGDYNAYRAREVKPLSSQLSCGTVYNLPPPTQGLTTLMILSMFDRMGVSEADGFEYLHAMVEITKQAHIIRDREIAAPERMAENAELYLSDKDLVARLMNVDKAKALPWPLDRQEGDTIWLGVMDAQGRSVSLIQSTYKPFGSGVVLPGTGILQQNRGSSFSLNPEMPRAIAPNRLPFHTLNPAMAILKDGRVMTYGCMGGDGQPQTLAALFSRYAMFGQGLQSSITAPRWFIGRCEKADFVDVQVEGRFADNVITQMRQAGHNIKVLDNFSEEMGHAGAIVRHTDGRFEGATDPRSDGAVVGF</sequence>
<dbReference type="InterPro" id="IPR043137">
    <property type="entry name" value="GGT_ssub_C"/>
</dbReference>
<proteinExistence type="predicted"/>
<name>A0ABW5BIL3_9PROT</name>
<evidence type="ECO:0000313" key="2">
    <source>
        <dbReference type="Proteomes" id="UP001597294"/>
    </source>
</evidence>
<dbReference type="EMBL" id="JBHUII010000001">
    <property type="protein sequence ID" value="MFD2204455.1"/>
    <property type="molecule type" value="Genomic_DNA"/>
</dbReference>
<reference evidence="2" key="1">
    <citation type="journal article" date="2019" name="Int. J. Syst. Evol. Microbiol.">
        <title>The Global Catalogue of Microorganisms (GCM) 10K type strain sequencing project: providing services to taxonomists for standard genome sequencing and annotation.</title>
        <authorList>
            <consortium name="The Broad Institute Genomics Platform"/>
            <consortium name="The Broad Institute Genome Sequencing Center for Infectious Disease"/>
            <person name="Wu L."/>
            <person name="Ma J."/>
        </authorList>
    </citation>
    <scope>NUCLEOTIDE SEQUENCE [LARGE SCALE GENOMIC DNA]</scope>
    <source>
        <strain evidence="2">CGMCC 4.7192</strain>
    </source>
</reference>
<organism evidence="1 2">
    <name type="scientific">Kiloniella antarctica</name>
    <dbReference type="NCBI Taxonomy" id="1550907"/>
    <lineage>
        <taxon>Bacteria</taxon>
        <taxon>Pseudomonadati</taxon>
        <taxon>Pseudomonadota</taxon>
        <taxon>Alphaproteobacteria</taxon>
        <taxon>Rhodospirillales</taxon>
        <taxon>Kiloniellaceae</taxon>
        <taxon>Kiloniella</taxon>
    </lineage>
</organism>
<keyword evidence="2" id="KW-1185">Reference proteome</keyword>
<protein>
    <submittedName>
        <fullName evidence="1">Gamma-glutamyltransferase family protein</fullName>
    </submittedName>
</protein>
<dbReference type="Gene3D" id="3.60.20.40">
    <property type="match status" value="1"/>
</dbReference>
<dbReference type="SUPFAM" id="SSF56235">
    <property type="entry name" value="N-terminal nucleophile aminohydrolases (Ntn hydrolases)"/>
    <property type="match status" value="1"/>
</dbReference>
<gene>
    <name evidence="1" type="ORF">ACFSKO_02475</name>
</gene>
<dbReference type="RefSeq" id="WP_380248057.1">
    <property type="nucleotide sequence ID" value="NZ_JBHUII010000001.1"/>
</dbReference>
<dbReference type="InterPro" id="IPR052896">
    <property type="entry name" value="GGT-like_enzyme"/>
</dbReference>
<dbReference type="Pfam" id="PF01019">
    <property type="entry name" value="G_glu_transpept"/>
    <property type="match status" value="1"/>
</dbReference>